<dbReference type="Gene3D" id="3.10.450.50">
    <property type="match status" value="1"/>
</dbReference>
<comment type="caution">
    <text evidence="2">The sequence shown here is derived from an EMBL/GenBank/DDBJ whole genome shotgun (WGS) entry which is preliminary data.</text>
</comment>
<gene>
    <name evidence="2" type="ORF">J2Z82_001134</name>
</gene>
<evidence type="ECO:0000313" key="2">
    <source>
        <dbReference type="EMBL" id="MBP1948203.1"/>
    </source>
</evidence>
<evidence type="ECO:0000313" key="3">
    <source>
        <dbReference type="Proteomes" id="UP001519328"/>
    </source>
</evidence>
<evidence type="ECO:0000256" key="1">
    <source>
        <dbReference type="SAM" id="MobiDB-lite"/>
    </source>
</evidence>
<sequence length="404" mass="46824">MSDDKVGKTLLKALESMQAHGREREDKRQKEVWKNIEAPCTLTDTLVNLKKHELDQVRKNLDLKNLSTLKKGELARELVQLIPSQFEHVLYILDKERYDIIKEARNNSGATIVDNTFPFRKVESLRDYGILFPGVHKNQYVLSMPSELITVFDQLDGNEIQNIVERNTEWIRLTQGLLYYYGVMDLYAVIDKVAELTGQKVAVSEFINVISHSKNYYRQLSFSSFGLKHQKVLNAEEIITEQEKRQDMNYYPFTKKQLMAAGEMGYVDRSQAMNNFTQFLTDYYDLPNDELNEIAIQIMYMIKKDNKLEMLIQFLESKLEMPSAAFVNQLMRKLMELHNNTPMWVLKGNAPRDLSPIEHEHLHPEPSGSDKESNVIPIRKNTKVGRNEPCICGSGKKYKKCCGK</sequence>
<accession>A0ABS4HBE3</accession>
<dbReference type="Proteomes" id="UP001519328">
    <property type="component" value="Unassembled WGS sequence"/>
</dbReference>
<dbReference type="SUPFAM" id="SSF103642">
    <property type="entry name" value="Sec-C motif"/>
    <property type="match status" value="1"/>
</dbReference>
<dbReference type="Pfam" id="PF02810">
    <property type="entry name" value="SEC-C"/>
    <property type="match status" value="1"/>
</dbReference>
<keyword evidence="3" id="KW-1185">Reference proteome</keyword>
<evidence type="ECO:0008006" key="4">
    <source>
        <dbReference type="Google" id="ProtNLM"/>
    </source>
</evidence>
<organism evidence="2 3">
    <name type="scientific">Virgibacillus litoralis</name>
    <dbReference type="NCBI Taxonomy" id="578221"/>
    <lineage>
        <taxon>Bacteria</taxon>
        <taxon>Bacillati</taxon>
        <taxon>Bacillota</taxon>
        <taxon>Bacilli</taxon>
        <taxon>Bacillales</taxon>
        <taxon>Bacillaceae</taxon>
        <taxon>Virgibacillus</taxon>
    </lineage>
</organism>
<proteinExistence type="predicted"/>
<name>A0ABS4HBE3_9BACI</name>
<dbReference type="EMBL" id="JAGGKK010000004">
    <property type="protein sequence ID" value="MBP1948203.1"/>
    <property type="molecule type" value="Genomic_DNA"/>
</dbReference>
<feature type="region of interest" description="Disordered" evidence="1">
    <location>
        <begin position="355"/>
        <end position="376"/>
    </location>
</feature>
<reference evidence="2 3" key="1">
    <citation type="submission" date="2021-03" db="EMBL/GenBank/DDBJ databases">
        <title>Genomic Encyclopedia of Type Strains, Phase IV (KMG-IV): sequencing the most valuable type-strain genomes for metagenomic binning, comparative biology and taxonomic classification.</title>
        <authorList>
            <person name="Goeker M."/>
        </authorList>
    </citation>
    <scope>NUCLEOTIDE SEQUENCE [LARGE SCALE GENOMIC DNA]</scope>
    <source>
        <strain evidence="2 3">DSM 21085</strain>
    </source>
</reference>
<feature type="compositionally biased region" description="Basic and acidic residues" evidence="1">
    <location>
        <begin position="355"/>
        <end position="373"/>
    </location>
</feature>
<dbReference type="RefSeq" id="WP_209479785.1">
    <property type="nucleotide sequence ID" value="NZ_JAGGKK010000004.1"/>
</dbReference>
<dbReference type="PANTHER" id="PTHR33747:SF1">
    <property type="entry name" value="ADENYLATE CYCLASE-ASSOCIATED CAP C-TERMINAL DOMAIN-CONTAINING PROTEIN"/>
    <property type="match status" value="1"/>
</dbReference>
<protein>
    <recommendedName>
        <fullName evidence="4">Zinc chelation protein SecC</fullName>
    </recommendedName>
</protein>
<dbReference type="PANTHER" id="PTHR33747">
    <property type="entry name" value="UPF0225 PROTEIN SCO1677"/>
    <property type="match status" value="1"/>
</dbReference>
<dbReference type="InterPro" id="IPR004027">
    <property type="entry name" value="SEC_C_motif"/>
</dbReference>